<feature type="transmembrane region" description="Helical" evidence="2">
    <location>
        <begin position="196"/>
        <end position="214"/>
    </location>
</feature>
<feature type="transmembrane region" description="Helical" evidence="2">
    <location>
        <begin position="107"/>
        <end position="124"/>
    </location>
</feature>
<proteinExistence type="predicted"/>
<dbReference type="RefSeq" id="WP_143556586.1">
    <property type="nucleotide sequence ID" value="NZ_PDJH01000001.1"/>
</dbReference>
<comment type="caution">
    <text evidence="3">The sequence shown here is derived from an EMBL/GenBank/DDBJ whole genome shotgun (WGS) entry which is preliminary data.</text>
</comment>
<gene>
    <name evidence="3" type="ORF">ATL41_1273</name>
</gene>
<feature type="transmembrane region" description="Helical" evidence="2">
    <location>
        <begin position="136"/>
        <end position="159"/>
    </location>
</feature>
<dbReference type="AlphaFoldDB" id="A0A2A9EE42"/>
<keyword evidence="2" id="KW-1133">Transmembrane helix</keyword>
<dbReference type="EMBL" id="PDJH01000001">
    <property type="protein sequence ID" value="PFG36545.1"/>
    <property type="molecule type" value="Genomic_DNA"/>
</dbReference>
<keyword evidence="4" id="KW-1185">Reference proteome</keyword>
<evidence type="ECO:0000313" key="4">
    <source>
        <dbReference type="Proteomes" id="UP000221394"/>
    </source>
</evidence>
<feature type="region of interest" description="Disordered" evidence="1">
    <location>
        <begin position="1"/>
        <end position="27"/>
    </location>
</feature>
<evidence type="ECO:0000313" key="3">
    <source>
        <dbReference type="EMBL" id="PFG36545.1"/>
    </source>
</evidence>
<reference evidence="3 4" key="1">
    <citation type="submission" date="2017-10" db="EMBL/GenBank/DDBJ databases">
        <title>Sequencing the genomes of 1000 actinobacteria strains.</title>
        <authorList>
            <person name="Klenk H.-P."/>
        </authorList>
    </citation>
    <scope>NUCLEOTIDE SEQUENCE [LARGE SCALE GENOMIC DNA]</scope>
    <source>
        <strain evidence="3 4">DSM 21574</strain>
    </source>
</reference>
<keyword evidence="2" id="KW-0472">Membrane</keyword>
<evidence type="ECO:0000256" key="2">
    <source>
        <dbReference type="SAM" id="Phobius"/>
    </source>
</evidence>
<feature type="transmembrane region" description="Helical" evidence="2">
    <location>
        <begin position="30"/>
        <end position="52"/>
    </location>
</feature>
<accession>A0A2A9EE42</accession>
<name>A0A2A9EE42_9MICO</name>
<keyword evidence="2" id="KW-0812">Transmembrane</keyword>
<organism evidence="3 4">
    <name type="scientific">Flavimobilis soli</name>
    <dbReference type="NCBI Taxonomy" id="442709"/>
    <lineage>
        <taxon>Bacteria</taxon>
        <taxon>Bacillati</taxon>
        <taxon>Actinomycetota</taxon>
        <taxon>Actinomycetes</taxon>
        <taxon>Micrococcales</taxon>
        <taxon>Jonesiaceae</taxon>
        <taxon>Flavimobilis</taxon>
    </lineage>
</organism>
<evidence type="ECO:0000256" key="1">
    <source>
        <dbReference type="SAM" id="MobiDB-lite"/>
    </source>
</evidence>
<protein>
    <submittedName>
        <fullName evidence="3">Uncharacterized protein</fullName>
    </submittedName>
</protein>
<sequence length="229" mass="23395">MRHQASGITDVDIDESAASRRGTGSPARPAALMGVAFVTAAAALALLTFQILTSLADHASGDASLTFPVRGWLESIGAGVETVSMSYVALTDTESRLHATADVLERAWPAALLVAASTALVLIARGRCVRRVAARTLIIVGAWQVAATVAAALITSSVLPDVAARVLGTDAGSALDAVMADLDRASSPVANLSTGHLALGFAIIVIGLAVRLWGRASRPAEELGTHVPS</sequence>
<dbReference type="Proteomes" id="UP000221394">
    <property type="component" value="Unassembled WGS sequence"/>
</dbReference>